<feature type="domain" description="VQ" evidence="1">
    <location>
        <begin position="32"/>
        <end position="51"/>
    </location>
</feature>
<dbReference type="EMBL" id="JBEAFC010000002">
    <property type="protein sequence ID" value="KAL1567306.1"/>
    <property type="molecule type" value="Genomic_DNA"/>
</dbReference>
<evidence type="ECO:0000259" key="1">
    <source>
        <dbReference type="Pfam" id="PF05678"/>
    </source>
</evidence>
<dbReference type="AlphaFoldDB" id="A0ABD1IF16"/>
<accession>A0ABD1IF16</accession>
<protein>
    <recommendedName>
        <fullName evidence="1">VQ domain-containing protein</fullName>
    </recommendedName>
</protein>
<keyword evidence="3" id="KW-1185">Reference proteome</keyword>
<reference evidence="2 3" key="1">
    <citation type="submission" date="2024-06" db="EMBL/GenBank/DDBJ databases">
        <title>A chromosome level genome sequence of Diviner's sage (Salvia divinorum).</title>
        <authorList>
            <person name="Ford S.A."/>
            <person name="Ro D.-K."/>
            <person name="Ness R.W."/>
            <person name="Phillips M.A."/>
        </authorList>
    </citation>
    <scope>NUCLEOTIDE SEQUENCE [LARGE SCALE GENOMIC DNA]</scope>
    <source>
        <strain evidence="2">SAF-2024a</strain>
        <tissue evidence="2">Leaf</tissue>
    </source>
</reference>
<dbReference type="Proteomes" id="UP001567538">
    <property type="component" value="Unassembled WGS sequence"/>
</dbReference>
<dbReference type="InterPro" id="IPR008889">
    <property type="entry name" value="VQ"/>
</dbReference>
<proteinExistence type="predicted"/>
<evidence type="ECO:0000313" key="3">
    <source>
        <dbReference type="Proteomes" id="UP001567538"/>
    </source>
</evidence>
<organism evidence="2 3">
    <name type="scientific">Salvia divinorum</name>
    <name type="common">Maria pastora</name>
    <name type="synonym">Diviner's sage</name>
    <dbReference type="NCBI Taxonomy" id="28513"/>
    <lineage>
        <taxon>Eukaryota</taxon>
        <taxon>Viridiplantae</taxon>
        <taxon>Streptophyta</taxon>
        <taxon>Embryophyta</taxon>
        <taxon>Tracheophyta</taxon>
        <taxon>Spermatophyta</taxon>
        <taxon>Magnoliopsida</taxon>
        <taxon>eudicotyledons</taxon>
        <taxon>Gunneridae</taxon>
        <taxon>Pentapetalae</taxon>
        <taxon>asterids</taxon>
        <taxon>lamiids</taxon>
        <taxon>Lamiales</taxon>
        <taxon>Lamiaceae</taxon>
        <taxon>Nepetoideae</taxon>
        <taxon>Mentheae</taxon>
        <taxon>Salviinae</taxon>
        <taxon>Salvia</taxon>
        <taxon>Salvia subgen. Calosphace</taxon>
    </lineage>
</organism>
<name>A0ABD1IF16_SALDI</name>
<sequence length="131" mass="14983">MGKKKSNGSTPMKSSKHVKKPQLTNWMKILRPKVYIIDTYNFKSLVQQLTGNGKYQEVPLVETYHQDSHHRHHNTEGMSVAASVEASPELCVTPTLKREIEIYKGLEAMLTEMDSDSCDNYDNIACSYCWK</sequence>
<dbReference type="Pfam" id="PF05678">
    <property type="entry name" value="VQ"/>
    <property type="match status" value="1"/>
</dbReference>
<evidence type="ECO:0000313" key="2">
    <source>
        <dbReference type="EMBL" id="KAL1567306.1"/>
    </source>
</evidence>
<gene>
    <name evidence="2" type="ORF">AAHA92_02797</name>
</gene>
<comment type="caution">
    <text evidence="2">The sequence shown here is derived from an EMBL/GenBank/DDBJ whole genome shotgun (WGS) entry which is preliminary data.</text>
</comment>